<comment type="caution">
    <text evidence="1">The sequence shown here is derived from an EMBL/GenBank/DDBJ whole genome shotgun (WGS) entry which is preliminary data.</text>
</comment>
<accession>A0A8J7W9M5</accession>
<evidence type="ECO:0000313" key="1">
    <source>
        <dbReference type="EMBL" id="MBR1368942.1"/>
    </source>
</evidence>
<organism evidence="1 2">
    <name type="scientific">Methanocalculus chunghsingensis</name>
    <dbReference type="NCBI Taxonomy" id="156457"/>
    <lineage>
        <taxon>Archaea</taxon>
        <taxon>Methanobacteriati</taxon>
        <taxon>Methanobacteriota</taxon>
        <taxon>Stenosarchaea group</taxon>
        <taxon>Methanomicrobia</taxon>
        <taxon>Methanomicrobiales</taxon>
        <taxon>Methanocalculaceae</taxon>
        <taxon>Methanocalculus</taxon>
    </lineage>
</organism>
<dbReference type="Proteomes" id="UP000730161">
    <property type="component" value="Unassembled WGS sequence"/>
</dbReference>
<dbReference type="PROSITE" id="PS51257">
    <property type="entry name" value="PROKAR_LIPOPROTEIN"/>
    <property type="match status" value="1"/>
</dbReference>
<sequence length="91" mass="9317">MLTAVRLMLLAGLFCGVSGCVDEQPGGDRHLIPPEEGDSIQQSEMTPDEAAAALAGACPFGKICCGGRGDCSLFADLNGDGCCDLGLRDDP</sequence>
<keyword evidence="2" id="KW-1185">Reference proteome</keyword>
<evidence type="ECO:0000313" key="2">
    <source>
        <dbReference type="Proteomes" id="UP000730161"/>
    </source>
</evidence>
<dbReference type="EMBL" id="JWHL01000006">
    <property type="protein sequence ID" value="MBR1368942.1"/>
    <property type="molecule type" value="Genomic_DNA"/>
</dbReference>
<gene>
    <name evidence="1" type="ORF">RJ53_05250</name>
</gene>
<proteinExistence type="predicted"/>
<dbReference type="AlphaFoldDB" id="A0A8J7W9M5"/>
<name>A0A8J7W9M5_9EURY</name>
<protein>
    <recommendedName>
        <fullName evidence="3">Lipoprotein</fullName>
    </recommendedName>
</protein>
<evidence type="ECO:0008006" key="3">
    <source>
        <dbReference type="Google" id="ProtNLM"/>
    </source>
</evidence>
<reference evidence="1" key="1">
    <citation type="submission" date="2014-12" db="EMBL/GenBank/DDBJ databases">
        <authorList>
            <person name="Huang H.-H."/>
            <person name="Chen S.-C."/>
            <person name="Lai M.-C."/>
        </authorList>
    </citation>
    <scope>NUCLEOTIDE SEQUENCE</scope>
    <source>
        <strain evidence="1">K1F9705b</strain>
    </source>
</reference>